<accession>A0ABY4ZWX8</accession>
<dbReference type="EMBL" id="CP096040">
    <property type="protein sequence ID" value="USQ97276.1"/>
    <property type="molecule type" value="Genomic_DNA"/>
</dbReference>
<evidence type="ECO:0000313" key="2">
    <source>
        <dbReference type="Proteomes" id="UP001057520"/>
    </source>
</evidence>
<gene>
    <name evidence="1" type="ORF">MZV50_06955</name>
</gene>
<sequence>MAPVAPVRFGVQMPAIDTPPPERTSAQVIDFQAVRLRAGLDPAPLRAFAVVQPDLLSPQERWALEAVVDHFARRDIAMPQHAIDAAWDPRLGRFDLPKAIAEAVGDKPIVLPLPAGRVTPFARLFGGAL</sequence>
<keyword evidence="2" id="KW-1185">Reference proteome</keyword>
<protein>
    <submittedName>
        <fullName evidence="1">Uncharacterized protein</fullName>
    </submittedName>
</protein>
<organism evidence="1 2">
    <name type="scientific">Caulobacter segnis</name>
    <dbReference type="NCBI Taxonomy" id="88688"/>
    <lineage>
        <taxon>Bacteria</taxon>
        <taxon>Pseudomonadati</taxon>
        <taxon>Pseudomonadota</taxon>
        <taxon>Alphaproteobacteria</taxon>
        <taxon>Caulobacterales</taxon>
        <taxon>Caulobacteraceae</taxon>
        <taxon>Caulobacter</taxon>
    </lineage>
</organism>
<name>A0ABY4ZWX8_9CAUL</name>
<proteinExistence type="predicted"/>
<reference evidence="1 2" key="1">
    <citation type="submission" date="2022-04" db="EMBL/GenBank/DDBJ databases">
        <title>Genome sequence of soybean root-associated Caulobacter segnis RL271.</title>
        <authorList>
            <person name="Longley R."/>
            <person name="Bonito G."/>
            <person name="Trigodet F."/>
            <person name="Crosson S."/>
            <person name="Fiebig A."/>
        </authorList>
    </citation>
    <scope>NUCLEOTIDE SEQUENCE [LARGE SCALE GENOMIC DNA]</scope>
    <source>
        <strain evidence="1 2">RL271</strain>
    </source>
</reference>
<evidence type="ECO:0000313" key="1">
    <source>
        <dbReference type="EMBL" id="USQ97276.1"/>
    </source>
</evidence>
<dbReference type="Proteomes" id="UP001057520">
    <property type="component" value="Chromosome"/>
</dbReference>